<dbReference type="AlphaFoldDB" id="A0AAE0TQU1"/>
<dbReference type="GO" id="GO:0003839">
    <property type="term" value="F:gamma-glutamylcyclotransferase activity"/>
    <property type="evidence" value="ECO:0007669"/>
    <property type="project" value="UniProtKB-EC"/>
</dbReference>
<dbReference type="InterPro" id="IPR036568">
    <property type="entry name" value="GGCT-like_sf"/>
</dbReference>
<dbReference type="EC" id="4.3.2.9" evidence="1"/>
<evidence type="ECO:0000313" key="5">
    <source>
        <dbReference type="EMBL" id="KAK3672099.1"/>
    </source>
</evidence>
<feature type="binding site" evidence="4">
    <location>
        <position position="149"/>
    </location>
    <ligand>
        <name>substrate</name>
    </ligand>
</feature>
<sequence length="205" mass="24186">MSADHTEATVFFGYGSNLWKHQMRERCPKSKYLGIARLKGYKWIINERGYANVVQIVSKEDDDEKKKHEYSKEVWGLVYSLDKQDEKNLDGNEGVPRAYTKEWLQVDYWQADAGEDDVVACQEEKAKKVNMLVYINRKQISESKPKEEYIYRMNMGIEDAVEEGMPEEYVKQVMRNFIPEVEDEVVEEVVKEESVRFEAEKDRFT</sequence>
<proteinExistence type="predicted"/>
<name>A0AAE0TQU1_9PEZI</name>
<protein>
    <recommendedName>
        <fullName evidence="1">gamma-glutamylcyclotransferase</fullName>
        <ecNumber evidence="1">4.3.2.9</ecNumber>
    </recommendedName>
</protein>
<accession>A0AAE0TQU1</accession>
<dbReference type="InterPro" id="IPR013024">
    <property type="entry name" value="GGCT-like"/>
</dbReference>
<dbReference type="Gene3D" id="3.10.490.10">
    <property type="entry name" value="Gamma-glutamyl cyclotransferase-like"/>
    <property type="match status" value="1"/>
</dbReference>
<dbReference type="SUPFAM" id="SSF110857">
    <property type="entry name" value="Gamma-glutamyl cyclotransferase-like"/>
    <property type="match status" value="1"/>
</dbReference>
<evidence type="ECO:0000313" key="6">
    <source>
        <dbReference type="Proteomes" id="UP001274830"/>
    </source>
</evidence>
<organism evidence="5 6">
    <name type="scientific">Recurvomyces mirabilis</name>
    <dbReference type="NCBI Taxonomy" id="574656"/>
    <lineage>
        <taxon>Eukaryota</taxon>
        <taxon>Fungi</taxon>
        <taxon>Dikarya</taxon>
        <taxon>Ascomycota</taxon>
        <taxon>Pezizomycotina</taxon>
        <taxon>Dothideomycetes</taxon>
        <taxon>Dothideomycetidae</taxon>
        <taxon>Mycosphaerellales</taxon>
        <taxon>Teratosphaeriaceae</taxon>
        <taxon>Recurvomyces</taxon>
    </lineage>
</organism>
<feature type="active site" description="Proton acceptor" evidence="3">
    <location>
        <position position="93"/>
    </location>
</feature>
<keyword evidence="2" id="KW-0456">Lyase</keyword>
<reference evidence="5" key="1">
    <citation type="submission" date="2023-07" db="EMBL/GenBank/DDBJ databases">
        <title>Black Yeasts Isolated from many extreme environments.</title>
        <authorList>
            <person name="Coleine C."/>
            <person name="Stajich J.E."/>
            <person name="Selbmann L."/>
        </authorList>
    </citation>
    <scope>NUCLEOTIDE SEQUENCE</scope>
    <source>
        <strain evidence="5">CCFEE 5485</strain>
    </source>
</reference>
<comment type="caution">
    <text evidence="5">The sequence shown here is derived from an EMBL/GenBank/DDBJ whole genome shotgun (WGS) entry which is preliminary data.</text>
</comment>
<dbReference type="EMBL" id="JAUTXT010000036">
    <property type="protein sequence ID" value="KAK3672099.1"/>
    <property type="molecule type" value="Genomic_DNA"/>
</dbReference>
<evidence type="ECO:0000256" key="1">
    <source>
        <dbReference type="ARBA" id="ARBA00012346"/>
    </source>
</evidence>
<dbReference type="CDD" id="cd06661">
    <property type="entry name" value="GGCT_like"/>
    <property type="match status" value="1"/>
</dbReference>
<dbReference type="PANTHER" id="PTHR12935">
    <property type="entry name" value="GAMMA-GLUTAMYLCYCLOTRANSFERASE"/>
    <property type="match status" value="1"/>
</dbReference>
<dbReference type="Pfam" id="PF13772">
    <property type="entry name" value="AIG2_2"/>
    <property type="match status" value="1"/>
</dbReference>
<evidence type="ECO:0000256" key="4">
    <source>
        <dbReference type="PIRSR" id="PIRSR617939-2"/>
    </source>
</evidence>
<dbReference type="PANTHER" id="PTHR12935:SF0">
    <property type="entry name" value="GAMMA-GLUTAMYLCYCLOTRANSFERASE"/>
    <property type="match status" value="1"/>
</dbReference>
<gene>
    <name evidence="5" type="ORF">LTR78_008070</name>
</gene>
<dbReference type="Proteomes" id="UP001274830">
    <property type="component" value="Unassembled WGS sequence"/>
</dbReference>
<evidence type="ECO:0000256" key="2">
    <source>
        <dbReference type="ARBA" id="ARBA00023239"/>
    </source>
</evidence>
<dbReference type="InterPro" id="IPR017939">
    <property type="entry name" value="G-Glutamylcylcotransferase"/>
</dbReference>
<evidence type="ECO:0000256" key="3">
    <source>
        <dbReference type="PIRSR" id="PIRSR617939-1"/>
    </source>
</evidence>
<keyword evidence="6" id="KW-1185">Reference proteome</keyword>